<dbReference type="GO" id="GO:0016874">
    <property type="term" value="F:ligase activity"/>
    <property type="evidence" value="ECO:0007669"/>
    <property type="project" value="UniProtKB-KW"/>
</dbReference>
<evidence type="ECO:0000256" key="4">
    <source>
        <dbReference type="HAMAP-Rule" id="MF_01609"/>
    </source>
</evidence>
<keyword evidence="6" id="KW-1185">Reference proteome</keyword>
<keyword evidence="3 4" id="KW-0067">ATP-binding</keyword>
<dbReference type="NCBIfam" id="TIGR02050">
    <property type="entry name" value="gshA_cyan_rel"/>
    <property type="match status" value="1"/>
</dbReference>
<dbReference type="SUPFAM" id="SSF55931">
    <property type="entry name" value="Glutamine synthetase/guanido kinase"/>
    <property type="match status" value="1"/>
</dbReference>
<evidence type="ECO:0000256" key="2">
    <source>
        <dbReference type="ARBA" id="ARBA00022741"/>
    </source>
</evidence>
<dbReference type="PANTHER" id="PTHR36510">
    <property type="entry name" value="GLUTAMATE--CYSTEINE LIGASE 2-RELATED"/>
    <property type="match status" value="1"/>
</dbReference>
<dbReference type="PANTHER" id="PTHR36510:SF1">
    <property type="entry name" value="GLUTAMATE--CYSTEINE LIGASE 2-RELATED"/>
    <property type="match status" value="1"/>
</dbReference>
<comment type="caution">
    <text evidence="5">The sequence shown here is derived from an EMBL/GenBank/DDBJ whole genome shotgun (WGS) entry which is preliminary data.</text>
</comment>
<dbReference type="EC" id="6.3.2.2" evidence="4"/>
<dbReference type="NCBIfam" id="NF010039">
    <property type="entry name" value="PRK13515.1"/>
    <property type="match status" value="1"/>
</dbReference>
<proteinExistence type="inferred from homology"/>
<reference evidence="5 6" key="1">
    <citation type="submission" date="2023-09" db="EMBL/GenBank/DDBJ databases">
        <title>Whole genome shotgun sequencing (WGS) of Bosea sp. ZW T0_25, isolated from stored onions (Allium cepa).</title>
        <authorList>
            <person name="Stoll D.A."/>
            <person name="Huch M."/>
        </authorList>
    </citation>
    <scope>NUCLEOTIDE SEQUENCE [LARGE SCALE GENOMIC DNA]</scope>
    <source>
        <strain evidence="5 6">ZW T0_25</strain>
    </source>
</reference>
<keyword evidence="2 4" id="KW-0547">Nucleotide-binding</keyword>
<comment type="function">
    <text evidence="4">ATP-dependent carboxylate-amine ligase which exhibits weak glutamate--cysteine ligase activity.</text>
</comment>
<gene>
    <name evidence="5" type="ORF">RKE40_22580</name>
</gene>
<accession>A0ABU3SD47</accession>
<dbReference type="Gene3D" id="3.30.590.20">
    <property type="match status" value="1"/>
</dbReference>
<comment type="similarity">
    <text evidence="4">Belongs to the glutamate--cysteine ligase type 2 family. YbdK subfamily.</text>
</comment>
<dbReference type="InterPro" id="IPR014746">
    <property type="entry name" value="Gln_synth/guanido_kin_cat_dom"/>
</dbReference>
<dbReference type="RefSeq" id="WP_316020458.1">
    <property type="nucleotide sequence ID" value="NZ_JAWDID010000046.1"/>
</dbReference>
<organism evidence="5 6">
    <name type="scientific">Bosea rubneri</name>
    <dbReference type="NCBI Taxonomy" id="3075434"/>
    <lineage>
        <taxon>Bacteria</taxon>
        <taxon>Pseudomonadati</taxon>
        <taxon>Pseudomonadota</taxon>
        <taxon>Alphaproteobacteria</taxon>
        <taxon>Hyphomicrobiales</taxon>
        <taxon>Boseaceae</taxon>
        <taxon>Bosea</taxon>
    </lineage>
</organism>
<dbReference type="Proteomes" id="UP001254257">
    <property type="component" value="Unassembled WGS sequence"/>
</dbReference>
<dbReference type="Pfam" id="PF04107">
    <property type="entry name" value="GCS2"/>
    <property type="match status" value="1"/>
</dbReference>
<dbReference type="InterPro" id="IPR050141">
    <property type="entry name" value="GCL_type2/YbdK_subfam"/>
</dbReference>
<name>A0ABU3SD47_9HYPH</name>
<sequence length="388" mass="42353">MVSKAYRFGIEEEYFLSDAESRGIARKISPHFIEAAQAAFPNELQREMLQSQIEVMTPICENMAQARLSLSRLRAGLAAIALDHDMLLLACGTHPSAVWSRQRATEAKRYDGIMRDLQMLGSRNQLCGLHVHVEVPDEDLRIGIMVRMLPYLPLLLALSTSSPFWQGRRTGLMGYRLCAYAELPRTGLPELFTDAADYHAYVETMMASGAIRDSSFIWWSIRPSEKHPTLELRVADSCTRLDDTLAIAALYRCLVRHLARKPALNGKLTAASRAIAAENIWRAQRYGLHGGFVCADRRAMRPVAEVLDEVLAMLAEDAAALGCGADLASCRSIVAGGTSADMQLAIFEEARAGSGGQDAGMRAVVDWLAAQTRAGGNGQAGTTLRGAA</sequence>
<evidence type="ECO:0000313" key="6">
    <source>
        <dbReference type="Proteomes" id="UP001254257"/>
    </source>
</evidence>
<evidence type="ECO:0000313" key="5">
    <source>
        <dbReference type="EMBL" id="MDU0342694.1"/>
    </source>
</evidence>
<keyword evidence="1 4" id="KW-0436">Ligase</keyword>
<evidence type="ECO:0000256" key="1">
    <source>
        <dbReference type="ARBA" id="ARBA00022598"/>
    </source>
</evidence>
<dbReference type="InterPro" id="IPR006336">
    <property type="entry name" value="GCS2"/>
</dbReference>
<dbReference type="HAMAP" id="MF_01609">
    <property type="entry name" value="Glu_cys_ligase_2"/>
    <property type="match status" value="1"/>
</dbReference>
<comment type="catalytic activity">
    <reaction evidence="4">
        <text>L-cysteine + L-glutamate + ATP = gamma-L-glutamyl-L-cysteine + ADP + phosphate + H(+)</text>
        <dbReference type="Rhea" id="RHEA:13285"/>
        <dbReference type="ChEBI" id="CHEBI:15378"/>
        <dbReference type="ChEBI" id="CHEBI:29985"/>
        <dbReference type="ChEBI" id="CHEBI:30616"/>
        <dbReference type="ChEBI" id="CHEBI:35235"/>
        <dbReference type="ChEBI" id="CHEBI:43474"/>
        <dbReference type="ChEBI" id="CHEBI:58173"/>
        <dbReference type="ChEBI" id="CHEBI:456216"/>
        <dbReference type="EC" id="6.3.2.2"/>
    </reaction>
</comment>
<dbReference type="EMBL" id="JAWDID010000046">
    <property type="protein sequence ID" value="MDU0342694.1"/>
    <property type="molecule type" value="Genomic_DNA"/>
</dbReference>
<evidence type="ECO:0000256" key="3">
    <source>
        <dbReference type="ARBA" id="ARBA00022840"/>
    </source>
</evidence>
<protein>
    <recommendedName>
        <fullName evidence="4">Putative glutamate--cysteine ligase 2</fullName>
        <ecNumber evidence="4">6.3.2.2</ecNumber>
    </recommendedName>
    <alternativeName>
        <fullName evidence="4">Gamma-glutamylcysteine synthetase 2</fullName>
        <shortName evidence="4">GCS 2</shortName>
        <shortName evidence="4">Gamma-GCS 2</shortName>
    </alternativeName>
</protein>
<dbReference type="InterPro" id="IPR011793">
    <property type="entry name" value="YbdK"/>
</dbReference>